<name>A0A0L0G0H3_9EUKA</name>
<dbReference type="EMBL" id="KQ241912">
    <property type="protein sequence ID" value="KNC82592.1"/>
    <property type="molecule type" value="Genomic_DNA"/>
</dbReference>
<keyword evidence="3 6" id="KW-0547">Nucleotide-binding</keyword>
<evidence type="ECO:0000256" key="2">
    <source>
        <dbReference type="ARBA" id="ARBA00022679"/>
    </source>
</evidence>
<organism evidence="9 10">
    <name type="scientific">Sphaeroforma arctica JP610</name>
    <dbReference type="NCBI Taxonomy" id="667725"/>
    <lineage>
        <taxon>Eukaryota</taxon>
        <taxon>Ichthyosporea</taxon>
        <taxon>Ichthyophonida</taxon>
        <taxon>Sphaeroforma</taxon>
    </lineage>
</organism>
<keyword evidence="1 7" id="KW-0723">Serine/threonine-protein kinase</keyword>
<sequence>MVDNQGSISVLYLLGDCIGKGGFGAVYKALNTTDGSVVAVKKVKIGKMSKQKQKTIMGEIELLRTLKHPSIVEYRGYVRQGEYLNIILEYIENGSLQSIMKRFGQFPERLISVYTKQVLVGLTYLHDQGVIHRDIKGANILTTKAGTVKLADFGVATQLQDQEEGSVVGTPYWMAPEIISLCGAREVSDVWSVGCTVVELLTGNPPYFNLAPMPALFRIVQDDHPPIPSTVSPVLMV</sequence>
<evidence type="ECO:0000256" key="1">
    <source>
        <dbReference type="ARBA" id="ARBA00022527"/>
    </source>
</evidence>
<protein>
    <submittedName>
        <fullName evidence="9">STE/STE11/CDC15 protein kinase</fullName>
    </submittedName>
</protein>
<accession>A0A0L0G0H3</accession>
<dbReference type="InterPro" id="IPR000719">
    <property type="entry name" value="Prot_kinase_dom"/>
</dbReference>
<dbReference type="Pfam" id="PF00069">
    <property type="entry name" value="Pkinase"/>
    <property type="match status" value="1"/>
</dbReference>
<dbReference type="PANTHER" id="PTHR48016:SF4">
    <property type="entry name" value="PROTEIN KINASE DOMAIN-CONTAINING PROTEIN"/>
    <property type="match status" value="1"/>
</dbReference>
<dbReference type="SMART" id="SM00220">
    <property type="entry name" value="S_TKc"/>
    <property type="match status" value="1"/>
</dbReference>
<evidence type="ECO:0000256" key="7">
    <source>
        <dbReference type="RuleBase" id="RU000304"/>
    </source>
</evidence>
<dbReference type="Gene3D" id="1.10.510.10">
    <property type="entry name" value="Transferase(Phosphotransferase) domain 1"/>
    <property type="match status" value="1"/>
</dbReference>
<dbReference type="PANTHER" id="PTHR48016">
    <property type="entry name" value="MAP KINASE KINASE KINASE SSK2-RELATED-RELATED"/>
    <property type="match status" value="1"/>
</dbReference>
<evidence type="ECO:0000256" key="6">
    <source>
        <dbReference type="PROSITE-ProRule" id="PRU10141"/>
    </source>
</evidence>
<dbReference type="SUPFAM" id="SSF56112">
    <property type="entry name" value="Protein kinase-like (PK-like)"/>
    <property type="match status" value="1"/>
</dbReference>
<dbReference type="eggNOG" id="KOG0198">
    <property type="taxonomic scope" value="Eukaryota"/>
</dbReference>
<dbReference type="InterPro" id="IPR011009">
    <property type="entry name" value="Kinase-like_dom_sf"/>
</dbReference>
<evidence type="ECO:0000259" key="8">
    <source>
        <dbReference type="PROSITE" id="PS50011"/>
    </source>
</evidence>
<evidence type="ECO:0000313" key="10">
    <source>
        <dbReference type="Proteomes" id="UP000054560"/>
    </source>
</evidence>
<dbReference type="InterPro" id="IPR001245">
    <property type="entry name" value="Ser-Thr/Tyr_kinase_cat_dom"/>
</dbReference>
<dbReference type="GeneID" id="25905630"/>
<evidence type="ECO:0000256" key="5">
    <source>
        <dbReference type="ARBA" id="ARBA00022840"/>
    </source>
</evidence>
<reference evidence="9 10" key="1">
    <citation type="submission" date="2011-02" db="EMBL/GenBank/DDBJ databases">
        <title>The Genome Sequence of Sphaeroforma arctica JP610.</title>
        <authorList>
            <consortium name="The Broad Institute Genome Sequencing Platform"/>
            <person name="Russ C."/>
            <person name="Cuomo C."/>
            <person name="Young S.K."/>
            <person name="Zeng Q."/>
            <person name="Gargeya S."/>
            <person name="Alvarado L."/>
            <person name="Berlin A."/>
            <person name="Chapman S.B."/>
            <person name="Chen Z."/>
            <person name="Freedman E."/>
            <person name="Gellesch M."/>
            <person name="Goldberg J."/>
            <person name="Griggs A."/>
            <person name="Gujja S."/>
            <person name="Heilman E."/>
            <person name="Heiman D."/>
            <person name="Howarth C."/>
            <person name="Mehta T."/>
            <person name="Neiman D."/>
            <person name="Pearson M."/>
            <person name="Roberts A."/>
            <person name="Saif S."/>
            <person name="Shea T."/>
            <person name="Shenoy N."/>
            <person name="Sisk P."/>
            <person name="Stolte C."/>
            <person name="Sykes S."/>
            <person name="White J."/>
            <person name="Yandava C."/>
            <person name="Burger G."/>
            <person name="Gray M.W."/>
            <person name="Holland P.W.H."/>
            <person name="King N."/>
            <person name="Lang F.B.F."/>
            <person name="Roger A.J."/>
            <person name="Ruiz-Trillo I."/>
            <person name="Haas B."/>
            <person name="Nusbaum C."/>
            <person name="Birren B."/>
        </authorList>
    </citation>
    <scope>NUCLEOTIDE SEQUENCE [LARGE SCALE GENOMIC DNA]</scope>
    <source>
        <strain evidence="9 10">JP610</strain>
    </source>
</reference>
<dbReference type="AlphaFoldDB" id="A0A0L0G0H3"/>
<dbReference type="Proteomes" id="UP000054560">
    <property type="component" value="Unassembled WGS sequence"/>
</dbReference>
<gene>
    <name evidence="9" type="ORF">SARC_05126</name>
</gene>
<dbReference type="OrthoDB" id="8693905at2759"/>
<dbReference type="InterPro" id="IPR008271">
    <property type="entry name" value="Ser/Thr_kinase_AS"/>
</dbReference>
<keyword evidence="4 9" id="KW-0418">Kinase</keyword>
<dbReference type="RefSeq" id="XP_014156494.1">
    <property type="nucleotide sequence ID" value="XM_014301019.1"/>
</dbReference>
<keyword evidence="10" id="KW-1185">Reference proteome</keyword>
<dbReference type="GO" id="GO:0005737">
    <property type="term" value="C:cytoplasm"/>
    <property type="evidence" value="ECO:0007669"/>
    <property type="project" value="TreeGrafter"/>
</dbReference>
<dbReference type="PIRSF" id="PIRSF000654">
    <property type="entry name" value="Integrin-linked_kinase"/>
    <property type="match status" value="1"/>
</dbReference>
<dbReference type="InterPro" id="IPR017441">
    <property type="entry name" value="Protein_kinase_ATP_BS"/>
</dbReference>
<feature type="domain" description="Protein kinase" evidence="8">
    <location>
        <begin position="12"/>
        <end position="237"/>
    </location>
</feature>
<dbReference type="PRINTS" id="PR00109">
    <property type="entry name" value="TYRKINASE"/>
</dbReference>
<evidence type="ECO:0000256" key="4">
    <source>
        <dbReference type="ARBA" id="ARBA00022777"/>
    </source>
</evidence>
<dbReference type="PROSITE" id="PS50011">
    <property type="entry name" value="PROTEIN_KINASE_DOM"/>
    <property type="match status" value="1"/>
</dbReference>
<dbReference type="GO" id="GO:0005524">
    <property type="term" value="F:ATP binding"/>
    <property type="evidence" value="ECO:0007669"/>
    <property type="project" value="UniProtKB-UniRule"/>
</dbReference>
<dbReference type="CDD" id="cd06627">
    <property type="entry name" value="STKc_Cdc7_like"/>
    <property type="match status" value="1"/>
</dbReference>
<dbReference type="GO" id="GO:0004709">
    <property type="term" value="F:MAP kinase kinase kinase activity"/>
    <property type="evidence" value="ECO:0007669"/>
    <property type="project" value="TreeGrafter"/>
</dbReference>
<feature type="binding site" evidence="6">
    <location>
        <position position="42"/>
    </location>
    <ligand>
        <name>ATP</name>
        <dbReference type="ChEBI" id="CHEBI:30616"/>
    </ligand>
</feature>
<evidence type="ECO:0000313" key="9">
    <source>
        <dbReference type="EMBL" id="KNC82592.1"/>
    </source>
</evidence>
<dbReference type="InterPro" id="IPR050538">
    <property type="entry name" value="MAP_kinase_kinase_kinase"/>
</dbReference>
<comment type="similarity">
    <text evidence="7">Belongs to the protein kinase superfamily.</text>
</comment>
<keyword evidence="2" id="KW-0808">Transferase</keyword>
<dbReference type="PROSITE" id="PS00107">
    <property type="entry name" value="PROTEIN_KINASE_ATP"/>
    <property type="match status" value="1"/>
</dbReference>
<dbReference type="PROSITE" id="PS00108">
    <property type="entry name" value="PROTEIN_KINASE_ST"/>
    <property type="match status" value="1"/>
</dbReference>
<evidence type="ECO:0000256" key="3">
    <source>
        <dbReference type="ARBA" id="ARBA00022741"/>
    </source>
</evidence>
<keyword evidence="5 6" id="KW-0067">ATP-binding</keyword>
<dbReference type="STRING" id="667725.A0A0L0G0H3"/>
<proteinExistence type="inferred from homology"/>